<dbReference type="AlphaFoldDB" id="A0A9W6IYS6"/>
<dbReference type="SUPFAM" id="SSF51735">
    <property type="entry name" value="NAD(P)-binding Rossmann-fold domains"/>
    <property type="match status" value="1"/>
</dbReference>
<evidence type="ECO:0000259" key="2">
    <source>
        <dbReference type="Pfam" id="PF13761"/>
    </source>
</evidence>
<feature type="domain" description="Saccharopine dehydrogenase NADP binding" evidence="1">
    <location>
        <begin position="6"/>
        <end position="109"/>
    </location>
</feature>
<dbReference type="PANTHER" id="PTHR43796">
    <property type="entry name" value="CARBOXYNORSPERMIDINE SYNTHASE"/>
    <property type="match status" value="1"/>
</dbReference>
<dbReference type="Proteomes" id="UP000758856">
    <property type="component" value="Unassembled WGS sequence"/>
</dbReference>
<evidence type="ECO:0000313" key="6">
    <source>
        <dbReference type="Proteomes" id="UP001143400"/>
    </source>
</evidence>
<dbReference type="RefSeq" id="WP_204951612.1">
    <property type="nucleotide sequence ID" value="NZ_BSFF01000010.1"/>
</dbReference>
<feature type="domain" description="DUF4166" evidence="2">
    <location>
        <begin position="391"/>
        <end position="552"/>
    </location>
</feature>
<protein>
    <submittedName>
        <fullName evidence="4">Saccharopine dehydrogenase-like NADP-dependent oxidoreductase</fullName>
    </submittedName>
</protein>
<organism evidence="3 6">
    <name type="scientific">Methylopila capsulata</name>
    <dbReference type="NCBI Taxonomy" id="61654"/>
    <lineage>
        <taxon>Bacteria</taxon>
        <taxon>Pseudomonadati</taxon>
        <taxon>Pseudomonadota</taxon>
        <taxon>Alphaproteobacteria</taxon>
        <taxon>Hyphomicrobiales</taxon>
        <taxon>Methylopilaceae</taxon>
        <taxon>Methylopila</taxon>
    </lineage>
</organism>
<dbReference type="InterPro" id="IPR036291">
    <property type="entry name" value="NAD(P)-bd_dom_sf"/>
</dbReference>
<dbReference type="Pfam" id="PF03435">
    <property type="entry name" value="Sacchrp_dh_NADP"/>
    <property type="match status" value="1"/>
</dbReference>
<reference evidence="3" key="1">
    <citation type="journal article" date="2014" name="Int. J. Syst. Evol. Microbiol.">
        <title>Complete genome sequence of Corynebacterium casei LMG S-19264T (=DSM 44701T), isolated from a smear-ripened cheese.</title>
        <authorList>
            <consortium name="US DOE Joint Genome Institute (JGI-PGF)"/>
            <person name="Walter F."/>
            <person name="Albersmeier A."/>
            <person name="Kalinowski J."/>
            <person name="Ruckert C."/>
        </authorList>
    </citation>
    <scope>NUCLEOTIDE SEQUENCE</scope>
    <source>
        <strain evidence="3">VKM B-1606</strain>
    </source>
</reference>
<comment type="caution">
    <text evidence="3">The sequence shown here is derived from an EMBL/GenBank/DDBJ whole genome shotgun (WGS) entry which is preliminary data.</text>
</comment>
<evidence type="ECO:0000313" key="4">
    <source>
        <dbReference type="EMBL" id="MBM7853156.1"/>
    </source>
</evidence>
<keyword evidence="5" id="KW-1185">Reference proteome</keyword>
<reference evidence="4 5" key="2">
    <citation type="submission" date="2021-01" db="EMBL/GenBank/DDBJ databases">
        <title>Genomic Encyclopedia of Type Strains, Phase IV (KMG-IV): sequencing the most valuable type-strain genomes for metagenomic binning, comparative biology and taxonomic classification.</title>
        <authorList>
            <person name="Goeker M."/>
        </authorList>
    </citation>
    <scope>NUCLEOTIDE SEQUENCE [LARGE SCALE GENOMIC DNA]</scope>
    <source>
        <strain evidence="4 5">DSM 6130</strain>
    </source>
</reference>
<evidence type="ECO:0000313" key="3">
    <source>
        <dbReference type="EMBL" id="GLK57630.1"/>
    </source>
</evidence>
<dbReference type="InterPro" id="IPR005097">
    <property type="entry name" value="Sacchrp_dh_NADP-bd"/>
</dbReference>
<dbReference type="EMBL" id="JAFBCY010000004">
    <property type="protein sequence ID" value="MBM7853156.1"/>
    <property type="molecule type" value="Genomic_DNA"/>
</dbReference>
<name>A0A9W6IYS6_9HYPH</name>
<gene>
    <name evidence="3" type="ORF">GCM10008170_36500</name>
    <name evidence="4" type="ORF">JOD31_003407</name>
</gene>
<dbReference type="InterPro" id="IPR025311">
    <property type="entry name" value="DUF4166"/>
</dbReference>
<dbReference type="PANTHER" id="PTHR43796:SF2">
    <property type="entry name" value="CARBOXYNORSPERMIDINE SYNTHASE"/>
    <property type="match status" value="1"/>
</dbReference>
<dbReference type="Pfam" id="PF13761">
    <property type="entry name" value="DUF4166"/>
    <property type="match status" value="1"/>
</dbReference>
<dbReference type="Proteomes" id="UP001143400">
    <property type="component" value="Unassembled WGS sequence"/>
</dbReference>
<evidence type="ECO:0000259" key="1">
    <source>
        <dbReference type="Pfam" id="PF03435"/>
    </source>
</evidence>
<dbReference type="Gene3D" id="3.40.50.720">
    <property type="entry name" value="NAD(P)-binding Rossmann-like Domain"/>
    <property type="match status" value="1"/>
</dbReference>
<reference evidence="3" key="3">
    <citation type="submission" date="2023-01" db="EMBL/GenBank/DDBJ databases">
        <authorList>
            <person name="Sun Q."/>
            <person name="Evtushenko L."/>
        </authorList>
    </citation>
    <scope>NUCLEOTIDE SEQUENCE</scope>
    <source>
        <strain evidence="3">VKM B-1606</strain>
    </source>
</reference>
<proteinExistence type="predicted"/>
<evidence type="ECO:0000313" key="5">
    <source>
        <dbReference type="Proteomes" id="UP000758856"/>
    </source>
</evidence>
<accession>A0A9W6IYS6</accession>
<sequence length="563" mass="58904">MTLHRVLLIGGTGVFGARLARHLAAFDGLDLILTSRDAGKAEALARSVGRGEGTRVSGARLDHRQGLAARLAEIAPWLVIDASGPFQGAGYDVPRAALDAGAHVVDLADARDYIAGYGAALDDLARARGRVALAGASSTPALSAAAVIALTEGWRRIDSVDIAITPGGRSEVGAAVIAAILTYAGRPISVWRDGELQQTTGWLDGRAAAMPRLRTQRVAAVETVDAQSLGPALGVTSRVAFYAGLESSIEQSGLTALALLRRAGLVGRLDGLIPLLLAARRLTRITTSERGGMLVAVSGLDEAGAPRHARWSLLAEQGHGPQVPTLATAAAVRAIRAGQLAPGARSAAGALTLGRIEAEMTPYAISTTIETAAHGPAVFQQVLGAAAFAGLPEPLKAFHRSDGDPVWQGRASVEGGRSPVARLVRWVIGLPRPGADVPVTVSVEREASGGGGEEIWTRTFGGTRFSSRLRRDADGKLVERFGPLTFRLGLAASEGRISLPVLDAQLWGVPLPSLLRPRCEAVERADEEGRFRFDVTLTLPVFGLLVRYAGWLKPKPAKARGAL</sequence>
<dbReference type="EMBL" id="BSFF01000010">
    <property type="protein sequence ID" value="GLK57630.1"/>
    <property type="molecule type" value="Genomic_DNA"/>
</dbReference>